<evidence type="ECO:0000313" key="1">
    <source>
        <dbReference type="EMBL" id="WNG53035.1"/>
    </source>
</evidence>
<evidence type="ECO:0000313" key="2">
    <source>
        <dbReference type="Proteomes" id="UP001611383"/>
    </source>
</evidence>
<sequence length="198" mass="22484">MAGFGSFDTSSDALLAACSLILSKPNATARHIKDPELALRTSTEYCAWLYYTPDHKYELSMLTDQAEPGAALTGKKSCRIPAFVDDQRYPPGSLKYVFALHNHPFGGPLSYFDMRKIIDLAKTHEWVVDTKEGRIPLAVIAFFSNTTDPENPTCDGFYQYTPETRTLDQWANTQEGWRRRKMGTVTWLSDRTYRVDPE</sequence>
<dbReference type="EMBL" id="CP043494">
    <property type="protein sequence ID" value="WNG53035.1"/>
    <property type="molecule type" value="Genomic_DNA"/>
</dbReference>
<proteinExistence type="predicted"/>
<keyword evidence="2" id="KW-1185">Reference proteome</keyword>
<gene>
    <name evidence="1" type="ORF">F0U60_50310</name>
</gene>
<name>A0ABY9XCB8_9BACT</name>
<reference evidence="1 2" key="1">
    <citation type="submission" date="2019-08" db="EMBL/GenBank/DDBJ databases">
        <title>Archangium and Cystobacter genomes.</title>
        <authorList>
            <person name="Chen I.-C.K."/>
            <person name="Wielgoss S."/>
        </authorList>
    </citation>
    <scope>NUCLEOTIDE SEQUENCE [LARGE SCALE GENOMIC DNA]</scope>
    <source>
        <strain evidence="1 2">Cbm 6</strain>
    </source>
</reference>
<accession>A0ABY9XCB8</accession>
<protein>
    <submittedName>
        <fullName evidence="1">Uncharacterized protein</fullName>
    </submittedName>
</protein>
<dbReference type="Proteomes" id="UP001611383">
    <property type="component" value="Chromosome"/>
</dbReference>
<organism evidence="1 2">
    <name type="scientific">Archangium minus</name>
    <dbReference type="NCBI Taxonomy" id="83450"/>
    <lineage>
        <taxon>Bacteria</taxon>
        <taxon>Pseudomonadati</taxon>
        <taxon>Myxococcota</taxon>
        <taxon>Myxococcia</taxon>
        <taxon>Myxococcales</taxon>
        <taxon>Cystobacterineae</taxon>
        <taxon>Archangiaceae</taxon>
        <taxon>Archangium</taxon>
    </lineage>
</organism>